<feature type="transmembrane region" description="Helical" evidence="7">
    <location>
        <begin position="23"/>
        <end position="42"/>
    </location>
</feature>
<evidence type="ECO:0000256" key="7">
    <source>
        <dbReference type="SAM" id="Phobius"/>
    </source>
</evidence>
<gene>
    <name evidence="8" type="ORF">RM573_13665</name>
</gene>
<keyword evidence="4 7" id="KW-0812">Transmembrane</keyword>
<dbReference type="Proteomes" id="UP001266357">
    <property type="component" value="Unassembled WGS sequence"/>
</dbReference>
<keyword evidence="3" id="KW-1003">Cell membrane</keyword>
<evidence type="ECO:0000256" key="1">
    <source>
        <dbReference type="ARBA" id="ARBA00004236"/>
    </source>
</evidence>
<keyword evidence="9" id="KW-1185">Reference proteome</keyword>
<dbReference type="EMBL" id="JAVRIF010000008">
    <property type="protein sequence ID" value="MDT0604653.1"/>
    <property type="molecule type" value="Genomic_DNA"/>
</dbReference>
<evidence type="ECO:0000256" key="2">
    <source>
        <dbReference type="ARBA" id="ARBA00005362"/>
    </source>
</evidence>
<name>A0ABU3A461_9GAMM</name>
<protein>
    <submittedName>
        <fullName evidence="8">AhpA/YtjB family protein</fullName>
    </submittedName>
</protein>
<accession>A0ABU3A461</accession>
<organism evidence="8 9">
    <name type="scientific">Thalassotalea castellviae</name>
    <dbReference type="NCBI Taxonomy" id="3075612"/>
    <lineage>
        <taxon>Bacteria</taxon>
        <taxon>Pseudomonadati</taxon>
        <taxon>Pseudomonadota</taxon>
        <taxon>Gammaproteobacteria</taxon>
        <taxon>Alteromonadales</taxon>
        <taxon>Colwelliaceae</taxon>
        <taxon>Thalassotalea</taxon>
    </lineage>
</organism>
<feature type="transmembrane region" description="Helical" evidence="7">
    <location>
        <begin position="176"/>
        <end position="195"/>
    </location>
</feature>
<evidence type="ECO:0000256" key="5">
    <source>
        <dbReference type="ARBA" id="ARBA00022989"/>
    </source>
</evidence>
<evidence type="ECO:0000313" key="9">
    <source>
        <dbReference type="Proteomes" id="UP001266357"/>
    </source>
</evidence>
<keyword evidence="6 7" id="KW-0472">Membrane</keyword>
<evidence type="ECO:0000313" key="8">
    <source>
        <dbReference type="EMBL" id="MDT0604653.1"/>
    </source>
</evidence>
<dbReference type="RefSeq" id="WP_311583173.1">
    <property type="nucleotide sequence ID" value="NZ_JAVRIF010000008.1"/>
</dbReference>
<evidence type="ECO:0000256" key="3">
    <source>
        <dbReference type="ARBA" id="ARBA00022475"/>
    </source>
</evidence>
<comment type="caution">
    <text evidence="8">The sequence shown here is derived from an EMBL/GenBank/DDBJ whole genome shotgun (WGS) entry which is preliminary data.</text>
</comment>
<sequence length="207" mass="24189">MTQLMTHTEQPLYPKISPIYNKIMQLAIAIFLIIVLMNLWVFSYGNNQQSTTKHFNQISQQYLSQITKATEILLKNQPNNNRENIQQYFDEIANAPWIKELSYYDQTGMLLIASQEYSTINDLYGISIHKADRSDKYSTFVEEVYLDDLQGYIRFTVANHSLTKDIELQSAEHFDLVRLMMILAVVVGFFLTRGLNRFSRQGFRLHS</sequence>
<reference evidence="8 9" key="1">
    <citation type="submission" date="2023-09" db="EMBL/GenBank/DDBJ databases">
        <authorList>
            <person name="Rey-Velasco X."/>
        </authorList>
    </citation>
    <scope>NUCLEOTIDE SEQUENCE [LARGE SCALE GENOMIC DNA]</scope>
    <source>
        <strain evidence="8 9">W431</strain>
    </source>
</reference>
<keyword evidence="5 7" id="KW-1133">Transmembrane helix</keyword>
<dbReference type="InterPro" id="IPR019305">
    <property type="entry name" value="Uncharacterised_Smp"/>
</dbReference>
<comment type="subcellular location">
    <subcellularLocation>
        <location evidence="1">Cell membrane</location>
    </subcellularLocation>
</comment>
<evidence type="ECO:0000256" key="6">
    <source>
        <dbReference type="ARBA" id="ARBA00023136"/>
    </source>
</evidence>
<evidence type="ECO:0000256" key="4">
    <source>
        <dbReference type="ARBA" id="ARBA00022692"/>
    </source>
</evidence>
<dbReference type="Pfam" id="PF10144">
    <property type="entry name" value="SMP_2"/>
    <property type="match status" value="1"/>
</dbReference>
<proteinExistence type="inferred from homology"/>
<comment type="similarity">
    <text evidence="2">Belongs to the Smp family.</text>
</comment>